<dbReference type="STRING" id="553611.GCA_001557755_02729"/>
<name>A0A0D8MZ35_PHOLE</name>
<evidence type="ECO:0000256" key="1">
    <source>
        <dbReference type="SAM" id="SignalP"/>
    </source>
</evidence>
<dbReference type="Proteomes" id="UP000240410">
    <property type="component" value="Unassembled WGS sequence"/>
</dbReference>
<comment type="caution">
    <text evidence="2">The sequence shown here is derived from an EMBL/GenBank/DDBJ whole genome shotgun (WGS) entry which is preliminary data.</text>
</comment>
<gene>
    <name evidence="2" type="ORF">CTM89_00365</name>
</gene>
<accession>A0A0D8MZ35</accession>
<dbReference type="RefSeq" id="WP_008987060.1">
    <property type="nucleotide sequence ID" value="NZ_JADQAT010000054.1"/>
</dbReference>
<proteinExistence type="predicted"/>
<dbReference type="EMBL" id="PYOJ01000001">
    <property type="protein sequence ID" value="PSV93732.1"/>
    <property type="molecule type" value="Genomic_DNA"/>
</dbReference>
<organism evidence="2 3">
    <name type="scientific">Photobacterium leiognathi</name>
    <dbReference type="NCBI Taxonomy" id="553611"/>
    <lineage>
        <taxon>Bacteria</taxon>
        <taxon>Pseudomonadati</taxon>
        <taxon>Pseudomonadota</taxon>
        <taxon>Gammaproteobacteria</taxon>
        <taxon>Vibrionales</taxon>
        <taxon>Vibrionaceae</taxon>
        <taxon>Photobacterium</taxon>
    </lineage>
</organism>
<feature type="chain" id="PRO_5015036317" evidence="1">
    <location>
        <begin position="21"/>
        <end position="145"/>
    </location>
</feature>
<evidence type="ECO:0000313" key="3">
    <source>
        <dbReference type="Proteomes" id="UP000240410"/>
    </source>
</evidence>
<keyword evidence="1" id="KW-0732">Signal</keyword>
<reference evidence="2 3" key="1">
    <citation type="submission" date="2018-03" db="EMBL/GenBank/DDBJ databases">
        <title>Whole genome sequencing of Histamine producing bacteria.</title>
        <authorList>
            <person name="Butler K."/>
        </authorList>
    </citation>
    <scope>NUCLEOTIDE SEQUENCE [LARGE SCALE GENOMIC DNA]</scope>
    <source>
        <strain evidence="2 3">ATCC 33979</strain>
    </source>
</reference>
<dbReference type="OrthoDB" id="5826995at2"/>
<protein>
    <submittedName>
        <fullName evidence="2">Uncharacterized protein</fullName>
    </submittedName>
</protein>
<evidence type="ECO:0000313" key="2">
    <source>
        <dbReference type="EMBL" id="PSV93732.1"/>
    </source>
</evidence>
<sequence>MIKKALLGAFLAVCFIFIQATFTAVNTQSSYVFIDKYPTFGSEILKINFNNGRIKMNLVRKNKEDKIVSSSLFSGIFLRFQNHYYTFGVKRMNKSREVDFTFRNFFIDSLRTNEAVFISDDRGILELEDGHAINLNSLLLGNKVR</sequence>
<feature type="signal peptide" evidence="1">
    <location>
        <begin position="1"/>
        <end position="20"/>
    </location>
</feature>
<dbReference type="AlphaFoldDB" id="A0A0D8MZ35"/>